<evidence type="ECO:0000313" key="3">
    <source>
        <dbReference type="Proteomes" id="UP001217918"/>
    </source>
</evidence>
<proteinExistence type="predicted"/>
<feature type="region of interest" description="Disordered" evidence="1">
    <location>
        <begin position="58"/>
        <end position="88"/>
    </location>
</feature>
<accession>A0AAD9MB91</accession>
<evidence type="ECO:0000313" key="2">
    <source>
        <dbReference type="EMBL" id="KAK2069842.1"/>
    </source>
</evidence>
<protein>
    <recommendedName>
        <fullName evidence="4">BTB domain-containing protein</fullName>
    </recommendedName>
</protein>
<gene>
    <name evidence="2" type="ORF">P8C59_004388</name>
</gene>
<feature type="compositionally biased region" description="Basic and acidic residues" evidence="1">
    <location>
        <begin position="147"/>
        <end position="161"/>
    </location>
</feature>
<name>A0AAD9MB91_9PEZI</name>
<keyword evidence="3" id="KW-1185">Reference proteome</keyword>
<feature type="region of interest" description="Disordered" evidence="1">
    <location>
        <begin position="474"/>
        <end position="549"/>
    </location>
</feature>
<feature type="compositionally biased region" description="Polar residues" evidence="1">
    <location>
        <begin position="512"/>
        <end position="522"/>
    </location>
</feature>
<dbReference type="EMBL" id="JAQQPM010000003">
    <property type="protein sequence ID" value="KAK2069842.1"/>
    <property type="molecule type" value="Genomic_DNA"/>
</dbReference>
<evidence type="ECO:0008006" key="4">
    <source>
        <dbReference type="Google" id="ProtNLM"/>
    </source>
</evidence>
<sequence>MASSVLHRVAAHAAPRDNSWFSGPMVVVLVGPEEKQWTLHLEMISRHSGYFRELLEASRAEKQEDEPCETLVQSPREEQAQQHRSTTLTLKQVEAPARWPAENKWPLMWKEQRAATNELGQVEHTFETTAVIDKGQKSSAEPPEVVEAAREQHTEPEKARDGAVAATNGHATNSPATITAQVKKRAREQDEEESTSAKRLKPAGPSRTGSAHTAGPEKYPAPTATPPALRTPAAPKLCPTTPAPDTQSDPPRNEIVLKTKQLTTASLAPKAEPSPTPPLYTPVPSPTPAALIDLVIKLPDVRAAVFKLMVHWVYAFEMRLSATGPAPSPAAEHFLPPLTADRTPRDYIDLYLLAAALRMRALGDAATDALHAWYRADKAAPRTRYPAPADVAYAFAHTAPGCGLRHLLATVALFFVFSAEWRDTGLPPGWREMVEGSGEIAWALVDGVSRFNWIIGKTTTPLHFAKKETFHMPQETAAAEQPAPGPDPDSDMMDEPVITATVVKASARKGTPQATTGSNATRASKDVAKTTVAPAHRRSGHAVKNEPRG</sequence>
<dbReference type="Proteomes" id="UP001217918">
    <property type="component" value="Unassembled WGS sequence"/>
</dbReference>
<evidence type="ECO:0000256" key="1">
    <source>
        <dbReference type="SAM" id="MobiDB-lite"/>
    </source>
</evidence>
<dbReference type="AlphaFoldDB" id="A0AAD9MB91"/>
<feature type="compositionally biased region" description="Polar residues" evidence="1">
    <location>
        <begin position="169"/>
        <end position="180"/>
    </location>
</feature>
<feature type="region of interest" description="Disordered" evidence="1">
    <location>
        <begin position="133"/>
        <end position="252"/>
    </location>
</feature>
<reference evidence="2" key="1">
    <citation type="journal article" date="2023" name="Mol. Plant Microbe Interact.">
        <title>Elucidating the Obligate Nature and Biological Capacity of an Invasive Fungal Corn Pathogen.</title>
        <authorList>
            <person name="MacCready J.S."/>
            <person name="Roggenkamp E.M."/>
            <person name="Gdanetz K."/>
            <person name="Chilvers M.I."/>
        </authorList>
    </citation>
    <scope>NUCLEOTIDE SEQUENCE</scope>
    <source>
        <strain evidence="2">PM02</strain>
    </source>
</reference>
<organism evidence="2 3">
    <name type="scientific">Phyllachora maydis</name>
    <dbReference type="NCBI Taxonomy" id="1825666"/>
    <lineage>
        <taxon>Eukaryota</taxon>
        <taxon>Fungi</taxon>
        <taxon>Dikarya</taxon>
        <taxon>Ascomycota</taxon>
        <taxon>Pezizomycotina</taxon>
        <taxon>Sordariomycetes</taxon>
        <taxon>Sordariomycetidae</taxon>
        <taxon>Phyllachorales</taxon>
        <taxon>Phyllachoraceae</taxon>
        <taxon>Phyllachora</taxon>
    </lineage>
</organism>
<comment type="caution">
    <text evidence="2">The sequence shown here is derived from an EMBL/GenBank/DDBJ whole genome shotgun (WGS) entry which is preliminary data.</text>
</comment>
<feature type="compositionally biased region" description="Low complexity" evidence="1">
    <location>
        <begin position="220"/>
        <end position="235"/>
    </location>
</feature>